<dbReference type="GO" id="GO:0015941">
    <property type="term" value="P:pantothenate catabolic process"/>
    <property type="evidence" value="ECO:0007669"/>
    <property type="project" value="InterPro"/>
</dbReference>
<dbReference type="STRING" id="1416801.SAMN05192553_102882"/>
<dbReference type="Pfam" id="PF04127">
    <property type="entry name" value="DFP"/>
    <property type="match status" value="1"/>
</dbReference>
<dbReference type="PANTHER" id="PTHR14359:SF6">
    <property type="entry name" value="PHOSPHOPANTOTHENOYLCYSTEINE DECARBOXYLASE"/>
    <property type="match status" value="1"/>
</dbReference>
<accession>A0A1H6X056</accession>
<keyword evidence="3 4" id="KW-0285">Flavoprotein</keyword>
<comment type="cofactor">
    <cofactor evidence="3">
        <name>Mg(2+)</name>
        <dbReference type="ChEBI" id="CHEBI:18420"/>
    </cofactor>
</comment>
<evidence type="ECO:0000256" key="4">
    <source>
        <dbReference type="RuleBase" id="RU364078"/>
    </source>
</evidence>
<dbReference type="Pfam" id="PF02441">
    <property type="entry name" value="Flavoprotein"/>
    <property type="match status" value="1"/>
</dbReference>
<comment type="pathway">
    <text evidence="3 4">Cofactor biosynthesis; coenzyme A biosynthesis; CoA from (R)-pantothenate: step 2/5.</text>
</comment>
<reference evidence="8" key="1">
    <citation type="submission" date="2016-10" db="EMBL/GenBank/DDBJ databases">
        <authorList>
            <person name="Varghese N."/>
            <person name="Submissions S."/>
        </authorList>
    </citation>
    <scope>NUCLEOTIDE SEQUENCE [LARGE SCALE GENOMIC DNA]</scope>
    <source>
        <strain evidence="8">IBRC-M 10761</strain>
    </source>
</reference>
<feature type="region of interest" description="Phosphopantothenoylcysteine decarboxylase" evidence="3">
    <location>
        <begin position="1"/>
        <end position="191"/>
    </location>
</feature>
<sequence>MSSLSGKRILLGVTGGIAAYKAAHLIRLLVKEGAEVQVIVTASALDFITPLTLATLSKNPVYRDFFDKNTGAWNNHVELGNWADLLVIAPLSANTLSKLVSGQSDNLLLCTYLSCTCPILAAPAMDLDMYRHPAVRQNLSALAAYGAHVMEAASGELASGLNGQGRMPEPEEIVSRIYQLLSPSSSLNEKSVLITAGPTREAIDPVRYISNHSSGKMGIALADIAAARGARVTLVLGPTNLRPSDPAVQVMPVTTALEMYEAAETAHAQSDVAIFTAAVADYRPENPSLAKIKKKEAHLHLSLIKNPDIAGALGKKKTTRQIHVGFALETDEGYRSAEGKLASKNFDFIVLNSLLDPEAGFQKDTNQVTFFSGNEKSEKTPVLKKDELASLILDRVEARIRETEADTKRLNA</sequence>
<dbReference type="UniPathway" id="UPA00241">
    <property type="reaction ID" value="UER00353"/>
</dbReference>
<comment type="function">
    <text evidence="3">Catalyzes two sequential steps in the biosynthesis of coenzyme A. In the first step cysteine is conjugated to 4'-phosphopantothenate to form 4-phosphopantothenoylcysteine. In the second step the latter compound is decarboxylated to form 4'-phosphopantotheine.</text>
</comment>
<keyword evidence="3" id="KW-0460">Magnesium</keyword>
<feature type="binding site" evidence="3">
    <location>
        <position position="281"/>
    </location>
    <ligand>
        <name>CTP</name>
        <dbReference type="ChEBI" id="CHEBI:37563"/>
    </ligand>
</feature>
<feature type="region of interest" description="Phosphopantothenate--cysteine ligase" evidence="3">
    <location>
        <begin position="192"/>
        <end position="412"/>
    </location>
</feature>
<feature type="binding site" evidence="3">
    <location>
        <position position="326"/>
    </location>
    <ligand>
        <name>CTP</name>
        <dbReference type="ChEBI" id="CHEBI:37563"/>
    </ligand>
</feature>
<comment type="similarity">
    <text evidence="3 4">In the C-terminal section; belongs to the PPC synthetase family.</text>
</comment>
<dbReference type="SUPFAM" id="SSF52507">
    <property type="entry name" value="Homo-oligomeric flavin-containing Cys decarboxylases, HFCD"/>
    <property type="match status" value="1"/>
</dbReference>
<dbReference type="InterPro" id="IPR003382">
    <property type="entry name" value="Flavoprotein"/>
</dbReference>
<comment type="catalytic activity">
    <reaction evidence="3 4">
        <text>N-[(R)-4-phosphopantothenoyl]-L-cysteine + H(+) = (R)-4'-phosphopantetheine + CO2</text>
        <dbReference type="Rhea" id="RHEA:16793"/>
        <dbReference type="ChEBI" id="CHEBI:15378"/>
        <dbReference type="ChEBI" id="CHEBI:16526"/>
        <dbReference type="ChEBI" id="CHEBI:59458"/>
        <dbReference type="ChEBI" id="CHEBI:61723"/>
        <dbReference type="EC" id="4.1.1.36"/>
    </reaction>
</comment>
<comment type="function">
    <text evidence="4">Catalyzes two steps in the biosynthesis of coenzyme A. In the first step cysteine is conjugated to 4'-phosphopantothenate to form 4-phosphopantothenoylcysteine, in the latter compound is decarboxylated to form 4'-phosphopantotheine.</text>
</comment>
<comment type="similarity">
    <text evidence="3 4">In the N-terminal section; belongs to the HFCD (homo-oligomeric flavin containing Cys decarboxylase) superfamily.</text>
</comment>
<dbReference type="RefSeq" id="WP_092172465.1">
    <property type="nucleotide sequence ID" value="NZ_FNZH01000002.1"/>
</dbReference>
<proteinExistence type="inferred from homology"/>
<gene>
    <name evidence="3" type="primary">coaBC</name>
    <name evidence="7" type="ORF">SAMN05192553_102882</name>
</gene>
<keyword evidence="3" id="KW-0511">Multifunctional enzyme</keyword>
<keyword evidence="1 3" id="KW-0210">Decarboxylase</keyword>
<name>A0A1H6X056_9BACT</name>
<keyword evidence="3 4" id="KW-0436">Ligase</keyword>
<dbReference type="OrthoDB" id="9802554at2"/>
<evidence type="ECO:0000313" key="8">
    <source>
        <dbReference type="Proteomes" id="UP000199403"/>
    </source>
</evidence>
<dbReference type="AlphaFoldDB" id="A0A1H6X056"/>
<dbReference type="GO" id="GO:0046872">
    <property type="term" value="F:metal ion binding"/>
    <property type="evidence" value="ECO:0007669"/>
    <property type="project" value="UniProtKB-KW"/>
</dbReference>
<dbReference type="GO" id="GO:0015937">
    <property type="term" value="P:coenzyme A biosynthetic process"/>
    <property type="evidence" value="ECO:0007669"/>
    <property type="project" value="UniProtKB-UniRule"/>
</dbReference>
<dbReference type="NCBIfam" id="TIGR00521">
    <property type="entry name" value="coaBC_dfp"/>
    <property type="match status" value="1"/>
</dbReference>
<feature type="binding site" evidence="3">
    <location>
        <position position="291"/>
    </location>
    <ligand>
        <name>CTP</name>
        <dbReference type="ChEBI" id="CHEBI:37563"/>
    </ligand>
</feature>
<feature type="domain" description="Flavoprotein" evidence="5">
    <location>
        <begin position="7"/>
        <end position="180"/>
    </location>
</feature>
<dbReference type="GO" id="GO:0010181">
    <property type="term" value="F:FMN binding"/>
    <property type="evidence" value="ECO:0007669"/>
    <property type="project" value="UniProtKB-UniRule"/>
</dbReference>
<dbReference type="Gene3D" id="3.40.50.1950">
    <property type="entry name" value="Flavin prenyltransferase-like"/>
    <property type="match status" value="1"/>
</dbReference>
<keyword evidence="3 4" id="KW-0288">FMN</keyword>
<evidence type="ECO:0000313" key="7">
    <source>
        <dbReference type="EMBL" id="SEJ19987.1"/>
    </source>
</evidence>
<dbReference type="GO" id="GO:0071513">
    <property type="term" value="C:phosphopantothenoylcysteine decarboxylase complex"/>
    <property type="evidence" value="ECO:0007669"/>
    <property type="project" value="TreeGrafter"/>
</dbReference>
<dbReference type="EC" id="4.1.1.36" evidence="3"/>
<dbReference type="GO" id="GO:0004632">
    <property type="term" value="F:phosphopantothenate--cysteine ligase activity"/>
    <property type="evidence" value="ECO:0007669"/>
    <property type="project" value="UniProtKB-UniRule"/>
</dbReference>
<dbReference type="EC" id="6.3.2.5" evidence="3"/>
<comment type="caution">
    <text evidence="3">Lacks conserved residue(s) required for the propagation of feature annotation.</text>
</comment>
<comment type="pathway">
    <text evidence="3 4">Cofactor biosynthesis; coenzyme A biosynthesis; CoA from (R)-pantothenate: step 3/5.</text>
</comment>
<dbReference type="EMBL" id="FNZH01000002">
    <property type="protein sequence ID" value="SEJ19987.1"/>
    <property type="molecule type" value="Genomic_DNA"/>
</dbReference>
<organism evidence="7 8">
    <name type="scientific">Cyclobacterium xiamenense</name>
    <dbReference type="NCBI Taxonomy" id="1297121"/>
    <lineage>
        <taxon>Bacteria</taxon>
        <taxon>Pseudomonadati</taxon>
        <taxon>Bacteroidota</taxon>
        <taxon>Cytophagia</taxon>
        <taxon>Cytophagales</taxon>
        <taxon>Cyclobacteriaceae</taxon>
        <taxon>Cyclobacterium</taxon>
    </lineage>
</organism>
<comment type="cofactor">
    <cofactor evidence="3">
        <name>FMN</name>
        <dbReference type="ChEBI" id="CHEBI:58210"/>
    </cofactor>
    <text evidence="3">Binds 1 FMN per subunit.</text>
</comment>
<evidence type="ECO:0000256" key="3">
    <source>
        <dbReference type="HAMAP-Rule" id="MF_02225"/>
    </source>
</evidence>
<dbReference type="SUPFAM" id="SSF102645">
    <property type="entry name" value="CoaB-like"/>
    <property type="match status" value="1"/>
</dbReference>
<feature type="binding site" evidence="3">
    <location>
        <position position="340"/>
    </location>
    <ligand>
        <name>CTP</name>
        <dbReference type="ChEBI" id="CHEBI:37563"/>
    </ligand>
</feature>
<dbReference type="InterPro" id="IPR035929">
    <property type="entry name" value="CoaB-like_sf"/>
</dbReference>
<dbReference type="HAMAP" id="MF_02225">
    <property type="entry name" value="CoaBC"/>
    <property type="match status" value="1"/>
</dbReference>
<comment type="catalytic activity">
    <reaction evidence="3 4">
        <text>(R)-4'-phosphopantothenate + L-cysteine + CTP = N-[(R)-4-phosphopantothenoyl]-L-cysteine + CMP + diphosphate + H(+)</text>
        <dbReference type="Rhea" id="RHEA:19397"/>
        <dbReference type="ChEBI" id="CHEBI:10986"/>
        <dbReference type="ChEBI" id="CHEBI:15378"/>
        <dbReference type="ChEBI" id="CHEBI:33019"/>
        <dbReference type="ChEBI" id="CHEBI:35235"/>
        <dbReference type="ChEBI" id="CHEBI:37563"/>
        <dbReference type="ChEBI" id="CHEBI:59458"/>
        <dbReference type="ChEBI" id="CHEBI:60377"/>
        <dbReference type="EC" id="6.3.2.5"/>
    </reaction>
</comment>
<feature type="binding site" evidence="3">
    <location>
        <position position="344"/>
    </location>
    <ligand>
        <name>CTP</name>
        <dbReference type="ChEBI" id="CHEBI:37563"/>
    </ligand>
</feature>
<dbReference type="PANTHER" id="PTHR14359">
    <property type="entry name" value="HOMO-OLIGOMERIC FLAVIN CONTAINING CYS DECARBOXYLASE FAMILY"/>
    <property type="match status" value="1"/>
</dbReference>
<evidence type="ECO:0000256" key="2">
    <source>
        <dbReference type="ARBA" id="ARBA00023239"/>
    </source>
</evidence>
<feature type="domain" description="DNA/pantothenate metabolism flavoprotein C-terminal" evidence="6">
    <location>
        <begin position="187"/>
        <end position="397"/>
    </location>
</feature>
<dbReference type="Gene3D" id="3.40.50.10300">
    <property type="entry name" value="CoaB-like"/>
    <property type="match status" value="1"/>
</dbReference>
<dbReference type="Proteomes" id="UP000199403">
    <property type="component" value="Unassembled WGS sequence"/>
</dbReference>
<evidence type="ECO:0000256" key="1">
    <source>
        <dbReference type="ARBA" id="ARBA00022793"/>
    </source>
</evidence>
<keyword evidence="3" id="KW-0479">Metal-binding</keyword>
<dbReference type="GO" id="GO:0004633">
    <property type="term" value="F:phosphopantothenoylcysteine decarboxylase activity"/>
    <property type="evidence" value="ECO:0007669"/>
    <property type="project" value="UniProtKB-UniRule"/>
</dbReference>
<keyword evidence="8" id="KW-1185">Reference proteome</keyword>
<dbReference type="InterPro" id="IPR005252">
    <property type="entry name" value="CoaBC"/>
</dbReference>
<evidence type="ECO:0000259" key="6">
    <source>
        <dbReference type="Pfam" id="PF04127"/>
    </source>
</evidence>
<keyword evidence="2 3" id="KW-0456">Lyase</keyword>
<dbReference type="InterPro" id="IPR007085">
    <property type="entry name" value="DNA/pantothenate-metab_flavo_C"/>
</dbReference>
<evidence type="ECO:0000259" key="5">
    <source>
        <dbReference type="Pfam" id="PF02441"/>
    </source>
</evidence>
<dbReference type="InterPro" id="IPR036551">
    <property type="entry name" value="Flavin_trans-like"/>
</dbReference>
<protein>
    <recommendedName>
        <fullName evidence="3">Coenzyme A biosynthesis bifunctional protein CoaBC</fullName>
    </recommendedName>
    <alternativeName>
        <fullName evidence="3">DNA/pantothenate metabolism flavoprotein</fullName>
    </alternativeName>
    <alternativeName>
        <fullName evidence="3">Phosphopantothenoylcysteine synthetase/decarboxylase</fullName>
        <shortName evidence="3">PPCS-PPCDC</shortName>
    </alternativeName>
    <domain>
        <recommendedName>
            <fullName evidence="3">Phosphopantothenoylcysteine decarboxylase</fullName>
            <shortName evidence="3">PPC decarboxylase</shortName>
            <shortName evidence="3">PPC-DC</shortName>
            <ecNumber evidence="3">4.1.1.36</ecNumber>
        </recommendedName>
        <alternativeName>
            <fullName evidence="3">CoaC</fullName>
        </alternativeName>
    </domain>
    <domain>
        <recommendedName>
            <fullName evidence="3">Phosphopantothenate--cysteine ligase</fullName>
            <ecNumber evidence="3">6.3.2.5</ecNumber>
        </recommendedName>
        <alternativeName>
            <fullName evidence="3">CoaB</fullName>
        </alternativeName>
        <alternativeName>
            <fullName evidence="3">Phosphopantothenoylcysteine synthetase</fullName>
            <shortName evidence="3">PPC synthetase</shortName>
            <shortName evidence="3">PPC-S</shortName>
        </alternativeName>
    </domain>
</protein>